<dbReference type="Proteomes" id="UP000214760">
    <property type="component" value="Unassembled WGS sequence"/>
</dbReference>
<protein>
    <submittedName>
        <fullName evidence="2">ElaA protein</fullName>
    </submittedName>
</protein>
<organism evidence="2 3">
    <name type="scientific">[Clostridium] aminophilum</name>
    <dbReference type="NCBI Taxonomy" id="1526"/>
    <lineage>
        <taxon>Bacteria</taxon>
        <taxon>Bacillati</taxon>
        <taxon>Bacillota</taxon>
        <taxon>Clostridia</taxon>
        <taxon>Lachnospirales</taxon>
        <taxon>Lachnospiraceae</taxon>
    </lineage>
</organism>
<dbReference type="GO" id="GO:0016747">
    <property type="term" value="F:acyltransferase activity, transferring groups other than amino-acyl groups"/>
    <property type="evidence" value="ECO:0007669"/>
    <property type="project" value="InterPro"/>
</dbReference>
<dbReference type="InterPro" id="IPR000182">
    <property type="entry name" value="GNAT_dom"/>
</dbReference>
<reference evidence="2 3" key="1">
    <citation type="submission" date="2016-10" db="EMBL/GenBank/DDBJ databases">
        <authorList>
            <person name="de Groot N.N."/>
        </authorList>
    </citation>
    <scope>NUCLEOTIDE SEQUENCE [LARGE SCALE GENOMIC DNA]</scope>
    <source>
        <strain evidence="2 3">F</strain>
    </source>
</reference>
<dbReference type="SUPFAM" id="SSF55729">
    <property type="entry name" value="Acyl-CoA N-acyltransferases (Nat)"/>
    <property type="match status" value="1"/>
</dbReference>
<dbReference type="PROSITE" id="PS51186">
    <property type="entry name" value="GNAT"/>
    <property type="match status" value="1"/>
</dbReference>
<feature type="domain" description="N-acetyltransferase" evidence="1">
    <location>
        <begin position="6"/>
        <end position="147"/>
    </location>
</feature>
<evidence type="ECO:0000313" key="3">
    <source>
        <dbReference type="Proteomes" id="UP000214760"/>
    </source>
</evidence>
<dbReference type="AlphaFoldDB" id="A0A1I6IA41"/>
<dbReference type="Gene3D" id="3.40.630.30">
    <property type="match status" value="1"/>
</dbReference>
<dbReference type="InterPro" id="IPR016181">
    <property type="entry name" value="Acyl_CoA_acyltransferase"/>
</dbReference>
<dbReference type="RefSeq" id="WP_075034381.1">
    <property type="nucleotide sequence ID" value="NZ_FOZC01000001.1"/>
</dbReference>
<evidence type="ECO:0000313" key="2">
    <source>
        <dbReference type="EMBL" id="SFR63563.1"/>
    </source>
</evidence>
<accession>A0A1I6IA41</accession>
<dbReference type="EMBL" id="FOZC01000001">
    <property type="protein sequence ID" value="SFR63563.1"/>
    <property type="molecule type" value="Genomic_DNA"/>
</dbReference>
<gene>
    <name evidence="2" type="ORF">SAMN02910262_00093</name>
</gene>
<proteinExistence type="predicted"/>
<sequence>MKFYVKRFADLTVSELYEILKTRFEIFVIEQECLYPDLDDKDQDAYHVFCLNEQGRVAACLRVFWNDEAAGVAQIGRVVTLEHGKGVGGQLLRCGIRVAEERFHAKKIYLEAQQYAIGYYAREGFRVVSDAFIEDGIPHVKMIRESDERALAGEEQENRKPAFSETK</sequence>
<evidence type="ECO:0000259" key="1">
    <source>
        <dbReference type="PROSITE" id="PS51186"/>
    </source>
</evidence>
<name>A0A1I6IA41_9FIRM</name>
<dbReference type="CDD" id="cd04301">
    <property type="entry name" value="NAT_SF"/>
    <property type="match status" value="1"/>
</dbReference>
<dbReference type="Pfam" id="PF13673">
    <property type="entry name" value="Acetyltransf_10"/>
    <property type="match status" value="1"/>
</dbReference>